<dbReference type="SUPFAM" id="SSF54695">
    <property type="entry name" value="POZ domain"/>
    <property type="match status" value="1"/>
</dbReference>
<dbReference type="SMART" id="SM00225">
    <property type="entry name" value="BTB"/>
    <property type="match status" value="1"/>
</dbReference>
<dbReference type="PANTHER" id="PTHR46306">
    <property type="entry name" value="BTB/POZ DOMAIN-CONTAINING PROTEIN 9"/>
    <property type="match status" value="1"/>
</dbReference>
<dbReference type="InterPro" id="IPR011705">
    <property type="entry name" value="BACK"/>
</dbReference>
<dbReference type="InterPro" id="IPR036838">
    <property type="entry name" value="Ribosomal_uS10_dom_sf"/>
</dbReference>
<keyword evidence="2" id="KW-0687">Ribonucleoprotein</keyword>
<proteinExistence type="predicted"/>
<dbReference type="RefSeq" id="XP_065661452.1">
    <property type="nucleotide sequence ID" value="XM_065805380.1"/>
</dbReference>
<evidence type="ECO:0000256" key="1">
    <source>
        <dbReference type="ARBA" id="ARBA00022980"/>
    </source>
</evidence>
<dbReference type="GeneID" id="100203646"/>
<evidence type="ECO:0000313" key="5">
    <source>
        <dbReference type="RefSeq" id="XP_065661452.1"/>
    </source>
</evidence>
<dbReference type="InterPro" id="IPR008979">
    <property type="entry name" value="Galactose-bd-like_sf"/>
</dbReference>
<name>A0ABM4CI87_HYDVU</name>
<evidence type="ECO:0000313" key="4">
    <source>
        <dbReference type="Proteomes" id="UP001652625"/>
    </source>
</evidence>
<dbReference type="SMART" id="SM01403">
    <property type="entry name" value="Ribosomal_S10"/>
    <property type="match status" value="1"/>
</dbReference>
<dbReference type="Pfam" id="PF00651">
    <property type="entry name" value="BTB"/>
    <property type="match status" value="1"/>
</dbReference>
<dbReference type="Gene3D" id="3.30.710.10">
    <property type="entry name" value="Potassium Channel Kv1.1, Chain A"/>
    <property type="match status" value="1"/>
</dbReference>
<sequence length="751" mass="85685">MDCEKLEEYSNHIQELCTLNSSKGDINHIQLLSSQMDSLLISKKFSDVTFIVDNQKFFCHRLILAARCEYFRALFYGGMRESNSTSDIVICDTSSTSFQMLLNYIYSGLVVLKTLKDHEVIDLLNAANKYDLLALQNAVGSYLESIINIENVTIIYDAACLYSLSSLKQKCLIFIDHNAIDVLASENFVSLSETSLLAIISRDSFYAPEINIFNAIVDWIKNNEPMLDKTSILKYVRLPLISLHDLFHVVRKSKLFNSDAILDAVQMKTELGVSDMPLRGYLDSETNLAQNCFGATVLSGEFCDTLFDGEFACYDLERGFTRHLISDEKQGIVIALSRPSIINMIKLLLWDKDQRSYSYIIEGSLDNQNWIQIVDYSIYMCRSWQKICFPQRVIRYIRVLGTNNSINRYFHLVTFQCFYTSGLTHVKNGIIVPSCNVASVTASAQVIEGVSRNPNALIDGKTEAYDWEYGYTCHHIGSGCIIVQLAQPYLISSFRMLLWDCDDRDYSFYIEVSLDCKNWKMVVDKRNVLCKRWQNMIFEPEVISFIKIVGTKNTVNEPLIMKNIALGYRALQATIQYLKNGFSSPSGIDKTVPIILLNKKYATQERTSEKKYIGGKLVEEEKENKMSFPKVLLTLSSTDEAVLQTYANYVTKAAKIVDVKVSKSFSMPAIPETVKAKILSEDNSNQKQVEYAFKNYQRIIEVSDLCADKSDLFIEFVQKGLPSGVKILMELKPWEQLVNPDHIMFREQKQK</sequence>
<accession>A0ABM4CI87</accession>
<dbReference type="CDD" id="cd18287">
    <property type="entry name" value="BTB_POZ_BTBD9"/>
    <property type="match status" value="1"/>
</dbReference>
<dbReference type="Gene3D" id="2.60.120.260">
    <property type="entry name" value="Galactose-binding domain-like"/>
    <property type="match status" value="2"/>
</dbReference>
<dbReference type="SMART" id="SM00875">
    <property type="entry name" value="BACK"/>
    <property type="match status" value="1"/>
</dbReference>
<protein>
    <submittedName>
        <fullName evidence="5 6">BTB/POZ domain-containing protein 9 isoform X1</fullName>
    </submittedName>
</protein>
<gene>
    <name evidence="5 6" type="primary">LOC100203646</name>
</gene>
<organism evidence="4 5">
    <name type="scientific">Hydra vulgaris</name>
    <name type="common">Hydra</name>
    <name type="synonym">Hydra attenuata</name>
    <dbReference type="NCBI Taxonomy" id="6087"/>
    <lineage>
        <taxon>Eukaryota</taxon>
        <taxon>Metazoa</taxon>
        <taxon>Cnidaria</taxon>
        <taxon>Hydrozoa</taxon>
        <taxon>Hydroidolina</taxon>
        <taxon>Anthoathecata</taxon>
        <taxon>Aplanulata</taxon>
        <taxon>Hydridae</taxon>
        <taxon>Hydra</taxon>
    </lineage>
</organism>
<dbReference type="Pfam" id="PF07707">
    <property type="entry name" value="BACK"/>
    <property type="match status" value="1"/>
</dbReference>
<dbReference type="Gene3D" id="1.25.40.420">
    <property type="match status" value="1"/>
</dbReference>
<evidence type="ECO:0000259" key="3">
    <source>
        <dbReference type="PROSITE" id="PS50097"/>
    </source>
</evidence>
<keyword evidence="1" id="KW-0689">Ribosomal protein</keyword>
<dbReference type="SUPFAM" id="SSF54999">
    <property type="entry name" value="Ribosomal protein S10"/>
    <property type="match status" value="1"/>
</dbReference>
<reference evidence="5 6" key="1">
    <citation type="submission" date="2025-05" db="UniProtKB">
        <authorList>
            <consortium name="RefSeq"/>
        </authorList>
    </citation>
    <scope>IDENTIFICATION</scope>
</reference>
<dbReference type="PROSITE" id="PS50097">
    <property type="entry name" value="BTB"/>
    <property type="match status" value="1"/>
</dbReference>
<dbReference type="Proteomes" id="UP001652625">
    <property type="component" value="Chromosome 09"/>
</dbReference>
<dbReference type="RefSeq" id="XP_065661453.1">
    <property type="nucleotide sequence ID" value="XM_065805381.1"/>
</dbReference>
<dbReference type="InterPro" id="IPR052407">
    <property type="entry name" value="BTB_POZ_domain_cont_9"/>
</dbReference>
<dbReference type="InterPro" id="IPR000421">
    <property type="entry name" value="FA58C"/>
</dbReference>
<dbReference type="Pfam" id="PF00338">
    <property type="entry name" value="Ribosomal_S10"/>
    <property type="match status" value="1"/>
</dbReference>
<dbReference type="InterPro" id="IPR000210">
    <property type="entry name" value="BTB/POZ_dom"/>
</dbReference>
<dbReference type="InterPro" id="IPR011333">
    <property type="entry name" value="SKP1/BTB/POZ_sf"/>
</dbReference>
<feature type="domain" description="BTB" evidence="3">
    <location>
        <begin position="46"/>
        <end position="114"/>
    </location>
</feature>
<dbReference type="Gene3D" id="3.30.70.600">
    <property type="entry name" value="Ribosomal protein S10 domain"/>
    <property type="match status" value="1"/>
</dbReference>
<evidence type="ECO:0000313" key="6">
    <source>
        <dbReference type="RefSeq" id="XP_065661453.1"/>
    </source>
</evidence>
<keyword evidence="4" id="KW-1185">Reference proteome</keyword>
<dbReference type="Pfam" id="PF00754">
    <property type="entry name" value="F5_F8_type_C"/>
    <property type="match status" value="1"/>
</dbReference>
<dbReference type="InterPro" id="IPR027486">
    <property type="entry name" value="Ribosomal_uS10_dom"/>
</dbReference>
<evidence type="ECO:0000256" key="2">
    <source>
        <dbReference type="ARBA" id="ARBA00023274"/>
    </source>
</evidence>
<dbReference type="SUPFAM" id="SSF49785">
    <property type="entry name" value="Galactose-binding domain-like"/>
    <property type="match status" value="2"/>
</dbReference>
<dbReference type="PANTHER" id="PTHR46306:SF1">
    <property type="entry name" value="BTB_POZ DOMAIN-CONTAINING PROTEIN 9"/>
    <property type="match status" value="1"/>
</dbReference>